<accession>A0A4V2SL86</accession>
<reference evidence="1 2" key="1">
    <citation type="submission" date="2019-03" db="EMBL/GenBank/DDBJ databases">
        <title>Genomic Encyclopedia of Type Strains, Phase IV (KMG-IV): sequencing the most valuable type-strain genomes for metagenomic binning, comparative biology and taxonomic classification.</title>
        <authorList>
            <person name="Goeker M."/>
        </authorList>
    </citation>
    <scope>NUCLEOTIDE SEQUENCE [LARGE SCALE GENOMIC DNA]</scope>
    <source>
        <strain evidence="1 2">DSM 2781</strain>
    </source>
</reference>
<comment type="caution">
    <text evidence="1">The sequence shown here is derived from an EMBL/GenBank/DDBJ whole genome shotgun (WGS) entry which is preliminary data.</text>
</comment>
<evidence type="ECO:0000313" key="1">
    <source>
        <dbReference type="EMBL" id="TCP22416.1"/>
    </source>
</evidence>
<keyword evidence="2" id="KW-1185">Reference proteome</keyword>
<dbReference type="EMBL" id="SLXL01000006">
    <property type="protein sequence ID" value="TCP22416.1"/>
    <property type="molecule type" value="Genomic_DNA"/>
</dbReference>
<name>A0A4V2SL86_RHOAD</name>
<protein>
    <submittedName>
        <fullName evidence="1">Uncharacterized protein</fullName>
    </submittedName>
</protein>
<proteinExistence type="predicted"/>
<organism evidence="1 2">
    <name type="scientific">Rhodovulum adriaticum</name>
    <name type="common">Rhodopseudomonas adriatica</name>
    <dbReference type="NCBI Taxonomy" id="35804"/>
    <lineage>
        <taxon>Bacteria</taxon>
        <taxon>Pseudomonadati</taxon>
        <taxon>Pseudomonadota</taxon>
        <taxon>Alphaproteobacteria</taxon>
        <taxon>Rhodobacterales</taxon>
        <taxon>Paracoccaceae</taxon>
        <taxon>Rhodovulum</taxon>
    </lineage>
</organism>
<sequence length="34" mass="3845">MAKKRAEEFKQGLLRLVIRPRALTQLSASRGFTA</sequence>
<gene>
    <name evidence="1" type="ORF">EV656_1062</name>
</gene>
<dbReference type="Proteomes" id="UP000295733">
    <property type="component" value="Unassembled WGS sequence"/>
</dbReference>
<dbReference type="AlphaFoldDB" id="A0A4V2SL86"/>
<evidence type="ECO:0000313" key="2">
    <source>
        <dbReference type="Proteomes" id="UP000295733"/>
    </source>
</evidence>